<sequence length="123" mass="12756">MAPTITSGISTFFSLLVVISAGVGLLLSEPSDWAAAFRAVWFDRPKALLLIEIGVAACVPGWRNGSNVVGSYRSMVVVRGVAVPAVPCRYDSRLSCPTAPYTPLAADAAAAAADDCCISGIPR</sequence>
<protein>
    <submittedName>
        <fullName evidence="2">Putative secreted peptide</fullName>
    </submittedName>
</protein>
<proteinExistence type="predicted"/>
<keyword evidence="1" id="KW-0812">Transmembrane</keyword>
<evidence type="ECO:0000313" key="2">
    <source>
        <dbReference type="EMBL" id="MBW30229.1"/>
    </source>
</evidence>
<dbReference type="AlphaFoldDB" id="A0A2M3ZNZ0"/>
<reference evidence="2" key="1">
    <citation type="submission" date="2018-01" db="EMBL/GenBank/DDBJ databases">
        <title>An insight into the sialome of Amazonian anophelines.</title>
        <authorList>
            <person name="Ribeiro J.M."/>
            <person name="Scarpassa V."/>
            <person name="Calvo E."/>
        </authorList>
    </citation>
    <scope>NUCLEOTIDE SEQUENCE</scope>
    <source>
        <tissue evidence="2">Salivary glands</tissue>
    </source>
</reference>
<name>A0A2M3ZNZ0_9DIPT</name>
<keyword evidence="1" id="KW-0472">Membrane</keyword>
<accession>A0A2M3ZNZ0</accession>
<evidence type="ECO:0000256" key="1">
    <source>
        <dbReference type="SAM" id="Phobius"/>
    </source>
</evidence>
<organism evidence="2">
    <name type="scientific">Anopheles braziliensis</name>
    <dbReference type="NCBI Taxonomy" id="58242"/>
    <lineage>
        <taxon>Eukaryota</taxon>
        <taxon>Metazoa</taxon>
        <taxon>Ecdysozoa</taxon>
        <taxon>Arthropoda</taxon>
        <taxon>Hexapoda</taxon>
        <taxon>Insecta</taxon>
        <taxon>Pterygota</taxon>
        <taxon>Neoptera</taxon>
        <taxon>Endopterygota</taxon>
        <taxon>Diptera</taxon>
        <taxon>Nematocera</taxon>
        <taxon>Culicoidea</taxon>
        <taxon>Culicidae</taxon>
        <taxon>Anophelinae</taxon>
        <taxon>Anopheles</taxon>
    </lineage>
</organism>
<keyword evidence="1" id="KW-1133">Transmembrane helix</keyword>
<dbReference type="EMBL" id="GGFM01009478">
    <property type="protein sequence ID" value="MBW30229.1"/>
    <property type="molecule type" value="Transcribed_RNA"/>
</dbReference>
<feature type="transmembrane region" description="Helical" evidence="1">
    <location>
        <begin position="6"/>
        <end position="28"/>
    </location>
</feature>